<protein>
    <submittedName>
        <fullName evidence="1">Uncharacterized protein</fullName>
    </submittedName>
</protein>
<name>A0A1M7KIB7_9FLAO</name>
<dbReference type="Proteomes" id="UP000184364">
    <property type="component" value="Unassembled WGS sequence"/>
</dbReference>
<dbReference type="AlphaFoldDB" id="A0A1M7KIB7"/>
<sequence>MNKFAHIELNEKDFLDRTLKYIYSVENTYMECSLFINILNPIKKYGSLKENELFLRERLSKLQFIVDYDEVTFVNKISRFSDDTHEQAKLFGDKKGEIENFSKEIFWANQDEEQVYKKICDFKSFDEKIIDKKKFYNVIVNSPFFNVKGWILYYQNLLDSKFSEFSEKIVSGKTI</sequence>
<dbReference type="STRING" id="1302687.SAMN05444267_10626"/>
<organism evidence="1 2">
    <name type="scientific">Chryseobacterium polytrichastri</name>
    <dbReference type="NCBI Taxonomy" id="1302687"/>
    <lineage>
        <taxon>Bacteria</taxon>
        <taxon>Pseudomonadati</taxon>
        <taxon>Bacteroidota</taxon>
        <taxon>Flavobacteriia</taxon>
        <taxon>Flavobacteriales</taxon>
        <taxon>Weeksellaceae</taxon>
        <taxon>Chryseobacterium group</taxon>
        <taxon>Chryseobacterium</taxon>
    </lineage>
</organism>
<dbReference type="OrthoDB" id="1232286at2"/>
<dbReference type="EMBL" id="FRAV01000062">
    <property type="protein sequence ID" value="SHM64610.1"/>
    <property type="molecule type" value="Genomic_DNA"/>
</dbReference>
<gene>
    <name evidence="1" type="ORF">SAMN05444267_10626</name>
</gene>
<reference evidence="2" key="1">
    <citation type="submission" date="2016-11" db="EMBL/GenBank/DDBJ databases">
        <authorList>
            <person name="Varghese N."/>
            <person name="Submissions S."/>
        </authorList>
    </citation>
    <scope>NUCLEOTIDE SEQUENCE [LARGE SCALE GENOMIC DNA]</scope>
    <source>
        <strain evidence="2">DSM 26899</strain>
    </source>
</reference>
<accession>A0A1M7KIB7</accession>
<proteinExistence type="predicted"/>
<evidence type="ECO:0000313" key="1">
    <source>
        <dbReference type="EMBL" id="SHM64610.1"/>
    </source>
</evidence>
<keyword evidence="2" id="KW-1185">Reference proteome</keyword>
<dbReference type="RefSeq" id="WP_073297917.1">
    <property type="nucleotide sequence ID" value="NZ_FRAV01000062.1"/>
</dbReference>
<evidence type="ECO:0000313" key="2">
    <source>
        <dbReference type="Proteomes" id="UP000184364"/>
    </source>
</evidence>